<comment type="caution">
    <text evidence="4">The sequence shown here is derived from an EMBL/GenBank/DDBJ whole genome shotgun (WGS) entry which is preliminary data.</text>
</comment>
<evidence type="ECO:0000313" key="5">
    <source>
        <dbReference type="Proteomes" id="UP000244016"/>
    </source>
</evidence>
<dbReference type="InterPro" id="IPR006016">
    <property type="entry name" value="UspA"/>
</dbReference>
<proteinExistence type="inferred from homology"/>
<evidence type="ECO:0000313" key="4">
    <source>
        <dbReference type="EMBL" id="PTQ52088.1"/>
    </source>
</evidence>
<dbReference type="PRINTS" id="PR01438">
    <property type="entry name" value="UNVRSLSTRESS"/>
</dbReference>
<dbReference type="CDD" id="cd00293">
    <property type="entry name" value="USP-like"/>
    <property type="match status" value="1"/>
</dbReference>
<dbReference type="InterPro" id="IPR006015">
    <property type="entry name" value="Universal_stress_UspA"/>
</dbReference>
<sequence>MRNPKDRSPLTRPEGSSEAGGEALLLTSAKPLRTLLVALDGSSPSLAAAGHALALGVALGARLHAVYVDPDGEAEPEPLPEEGSPLLERTQNEGHVAQGIRGLYLLARVASQRGTQVRLWLARGNIVDGILRTATHVGADAIFLGNTGRSGLGRLLLGSVAEEVLRRSPFPIYVVRGTPGAP</sequence>
<dbReference type="PANTHER" id="PTHR46268">
    <property type="entry name" value="STRESS RESPONSE PROTEIN NHAX"/>
    <property type="match status" value="1"/>
</dbReference>
<feature type="domain" description="UspA" evidence="3">
    <location>
        <begin position="33"/>
        <end position="176"/>
    </location>
</feature>
<dbReference type="EMBL" id="PEBW01000003">
    <property type="protein sequence ID" value="PTQ52088.1"/>
    <property type="molecule type" value="Genomic_DNA"/>
</dbReference>
<evidence type="ECO:0000256" key="1">
    <source>
        <dbReference type="ARBA" id="ARBA00008791"/>
    </source>
</evidence>
<evidence type="ECO:0000259" key="3">
    <source>
        <dbReference type="Pfam" id="PF00582"/>
    </source>
</evidence>
<organism evidence="4 5">
    <name type="scientific">Brockia lithotrophica</name>
    <dbReference type="NCBI Taxonomy" id="933949"/>
    <lineage>
        <taxon>Bacteria</taxon>
        <taxon>Bacillati</taxon>
        <taxon>Bacillota</taxon>
        <taxon>Bacilli</taxon>
        <taxon>Bacillales</taxon>
        <taxon>Bacillales Family X. Incertae Sedis</taxon>
        <taxon>Brockia</taxon>
    </lineage>
</organism>
<protein>
    <submittedName>
        <fullName evidence="4">Universal stress protein</fullName>
    </submittedName>
</protein>
<gene>
    <name evidence="4" type="ORF">BLITH_1055</name>
</gene>
<comment type="similarity">
    <text evidence="1">Belongs to the universal stress protein A family.</text>
</comment>
<feature type="region of interest" description="Disordered" evidence="2">
    <location>
        <begin position="1"/>
        <end position="22"/>
    </location>
</feature>
<dbReference type="Gene3D" id="3.40.50.620">
    <property type="entry name" value="HUPs"/>
    <property type="match status" value="1"/>
</dbReference>
<dbReference type="Proteomes" id="UP000244016">
    <property type="component" value="Unassembled WGS sequence"/>
</dbReference>
<reference evidence="4 5" key="1">
    <citation type="submission" date="2017-08" db="EMBL/GenBank/DDBJ databases">
        <title>Burning lignite coal seam in the remote Altai Mountains harbors a hydrogen-driven thermophilic microbial community.</title>
        <authorList>
            <person name="Kadnikov V.V."/>
            <person name="Mardanov A.V."/>
            <person name="Ivasenko D."/>
            <person name="Beletsky A.V."/>
            <person name="Karnachuk O.V."/>
            <person name="Ravin N.V."/>
        </authorList>
    </citation>
    <scope>NUCLEOTIDE SEQUENCE [LARGE SCALE GENOMIC DNA]</scope>
    <source>
        <strain evidence="4">AL31</strain>
    </source>
</reference>
<accession>A0A2T5G7F7</accession>
<dbReference type="SUPFAM" id="SSF52402">
    <property type="entry name" value="Adenine nucleotide alpha hydrolases-like"/>
    <property type="match status" value="1"/>
</dbReference>
<dbReference type="InterPro" id="IPR014729">
    <property type="entry name" value="Rossmann-like_a/b/a_fold"/>
</dbReference>
<dbReference type="PANTHER" id="PTHR46268:SF15">
    <property type="entry name" value="UNIVERSAL STRESS PROTEIN HP_0031"/>
    <property type="match status" value="1"/>
</dbReference>
<dbReference type="Pfam" id="PF00582">
    <property type="entry name" value="Usp"/>
    <property type="match status" value="1"/>
</dbReference>
<dbReference type="AlphaFoldDB" id="A0A2T5G7F7"/>
<evidence type="ECO:0000256" key="2">
    <source>
        <dbReference type="SAM" id="MobiDB-lite"/>
    </source>
</evidence>
<name>A0A2T5G7F7_9BACL</name>